<dbReference type="InterPro" id="IPR019734">
    <property type="entry name" value="TPR_rpt"/>
</dbReference>
<dbReference type="InterPro" id="IPR046880">
    <property type="entry name" value="TPR-S"/>
</dbReference>
<gene>
    <name evidence="2" type="ORF">EV691_15515</name>
</gene>
<evidence type="ECO:0000256" key="1">
    <source>
        <dbReference type="PROSITE-ProRule" id="PRU00339"/>
    </source>
</evidence>
<sequence>MKRHVFVAMPFGTKPAHDGQLIDFNRVYDDYIEPALREAGMEVFRADQELRAGDIRTDMFQELLMADVVVADLTLDNPNVWYELGVRHALRARGMILVQGPRPYQPFDIYTDRKLNYRLKDGAPDPATLAEDRKRLTDMARVTLEAWHGRKVSPVYGLLPQLREPDWKTLLLTEHTEFSDAYQEWASRVEIARQKSCAGDILVLADETPTRALRIEAKRAAGDALLKLRQYAFALEQFEAVLTLDPQHKGAREKKAVCLGRLGRYEEAREWGRRLTEDYPADAEVWALAGRVAKDNWSSRWRRDNVSPTELREAAGSEEAALAEAVELYRKAFIADPSHYYSGINALTLSLLRRHLGCDSDANEIDKLAGGVRWASCTALERNGKDYWARASYAELCLLLSPLQSVQKAYRASAAAANRDWFALDSSRQTLCLLRDLEYRPAETAAALAILDQEIARSMPPFAPRQVLLFSGHMIDTPERAMPRFPADKESIAAQRIAAALDALGAGPGDLALAQGASGGDILFLEACQARGVRLQLMLPLEEPEFIERSILPATNGEQWRERYYALKAGQQNAPRIMPDELGPLPKSGPDESVSPFERCNLWLLYSALAWGVDKVRFICLWDGGGGDGPGGTGHMYREVKRRTGRVAWLDTRTLW</sequence>
<accession>A0A4R1NYT4</accession>
<dbReference type="SUPFAM" id="SSF48452">
    <property type="entry name" value="TPR-like"/>
    <property type="match status" value="1"/>
</dbReference>
<proteinExistence type="predicted"/>
<dbReference type="EMBL" id="SMMU01000055">
    <property type="protein sequence ID" value="TCL18156.1"/>
    <property type="molecule type" value="Genomic_DNA"/>
</dbReference>
<dbReference type="InterPro" id="IPR011990">
    <property type="entry name" value="TPR-like_helical_dom_sf"/>
</dbReference>
<protein>
    <submittedName>
        <fullName evidence="2">Uncharacterized protein DUF4071</fullName>
    </submittedName>
</protein>
<comment type="caution">
    <text evidence="2">The sequence shown here is derived from an EMBL/GenBank/DDBJ whole genome shotgun (WGS) entry which is preliminary data.</text>
</comment>
<evidence type="ECO:0000313" key="3">
    <source>
        <dbReference type="Proteomes" id="UP000295169"/>
    </source>
</evidence>
<dbReference type="PROSITE" id="PS50005">
    <property type="entry name" value="TPR"/>
    <property type="match status" value="1"/>
</dbReference>
<evidence type="ECO:0000313" key="2">
    <source>
        <dbReference type="EMBL" id="TCL18156.1"/>
    </source>
</evidence>
<dbReference type="Pfam" id="PF20308">
    <property type="entry name" value="TPR-S"/>
    <property type="match status" value="1"/>
</dbReference>
<organism evidence="2 3">
    <name type="scientific">Azotobacter chroococcum</name>
    <dbReference type="NCBI Taxonomy" id="353"/>
    <lineage>
        <taxon>Bacteria</taxon>
        <taxon>Pseudomonadati</taxon>
        <taxon>Pseudomonadota</taxon>
        <taxon>Gammaproteobacteria</taxon>
        <taxon>Pseudomonadales</taxon>
        <taxon>Pseudomonadaceae</taxon>
        <taxon>Azotobacter</taxon>
    </lineage>
</organism>
<dbReference type="RefSeq" id="WP_131301087.1">
    <property type="nucleotide sequence ID" value="NZ_JBHLST010000095.1"/>
</dbReference>
<dbReference type="Proteomes" id="UP000295169">
    <property type="component" value="Unassembled WGS sequence"/>
</dbReference>
<reference evidence="2 3" key="1">
    <citation type="submission" date="2019-03" db="EMBL/GenBank/DDBJ databases">
        <title>Genomic Encyclopedia of Type Strains, Phase IV (KMG-IV): sequencing the most valuable type-strain genomes for metagenomic binning, comparative biology and taxonomic classification.</title>
        <authorList>
            <person name="Goeker M."/>
        </authorList>
    </citation>
    <scope>NUCLEOTIDE SEQUENCE [LARGE SCALE GENOMIC DNA]</scope>
    <source>
        <strain evidence="2 3">DSM 2286</strain>
    </source>
</reference>
<dbReference type="Gene3D" id="1.25.40.10">
    <property type="entry name" value="Tetratricopeptide repeat domain"/>
    <property type="match status" value="1"/>
</dbReference>
<name>A0A4R1NYT4_9GAMM</name>
<keyword evidence="1" id="KW-0802">TPR repeat</keyword>
<dbReference type="AlphaFoldDB" id="A0A4R1NYT4"/>
<feature type="repeat" description="TPR" evidence="1">
    <location>
        <begin position="215"/>
        <end position="248"/>
    </location>
</feature>